<evidence type="ECO:0000256" key="2">
    <source>
        <dbReference type="ARBA" id="ARBA00023186"/>
    </source>
</evidence>
<evidence type="ECO:0000313" key="4">
    <source>
        <dbReference type="EnsemblMetazoa" id="CLYHEMP008964.1"/>
    </source>
</evidence>
<dbReference type="InterPro" id="IPR036869">
    <property type="entry name" value="J_dom_sf"/>
</dbReference>
<dbReference type="GO" id="GO:0044571">
    <property type="term" value="P:[2Fe-2S] cluster assembly"/>
    <property type="evidence" value="ECO:0007669"/>
    <property type="project" value="InterPro"/>
</dbReference>
<dbReference type="EnsemblMetazoa" id="CLYHEMT008964.1">
    <property type="protein sequence ID" value="CLYHEMP008964.1"/>
    <property type="gene ID" value="CLYHEMG008964"/>
</dbReference>
<dbReference type="CDD" id="cd06257">
    <property type="entry name" value="DnaJ"/>
    <property type="match status" value="1"/>
</dbReference>
<dbReference type="GO" id="GO:0005739">
    <property type="term" value="C:mitochondrion"/>
    <property type="evidence" value="ECO:0007669"/>
    <property type="project" value="TreeGrafter"/>
</dbReference>
<dbReference type="SUPFAM" id="SSF46565">
    <property type="entry name" value="Chaperone J-domain"/>
    <property type="match status" value="1"/>
</dbReference>
<dbReference type="GO" id="GO:0051259">
    <property type="term" value="P:protein complex oligomerization"/>
    <property type="evidence" value="ECO:0007669"/>
    <property type="project" value="InterPro"/>
</dbReference>
<evidence type="ECO:0000259" key="3">
    <source>
        <dbReference type="PROSITE" id="PS50076"/>
    </source>
</evidence>
<dbReference type="Proteomes" id="UP000594262">
    <property type="component" value="Unplaced"/>
</dbReference>
<dbReference type="GO" id="GO:0051087">
    <property type="term" value="F:protein-folding chaperone binding"/>
    <property type="evidence" value="ECO:0007669"/>
    <property type="project" value="InterPro"/>
</dbReference>
<dbReference type="GO" id="GO:0001671">
    <property type="term" value="F:ATPase activator activity"/>
    <property type="evidence" value="ECO:0007669"/>
    <property type="project" value="InterPro"/>
</dbReference>
<dbReference type="InterPro" id="IPR004640">
    <property type="entry name" value="HscB"/>
</dbReference>
<dbReference type="Pfam" id="PF07743">
    <property type="entry name" value="HSCB_C"/>
    <property type="match status" value="1"/>
</dbReference>
<organism evidence="4 5">
    <name type="scientific">Clytia hemisphaerica</name>
    <dbReference type="NCBI Taxonomy" id="252671"/>
    <lineage>
        <taxon>Eukaryota</taxon>
        <taxon>Metazoa</taxon>
        <taxon>Cnidaria</taxon>
        <taxon>Hydrozoa</taxon>
        <taxon>Hydroidolina</taxon>
        <taxon>Leptothecata</taxon>
        <taxon>Obeliida</taxon>
        <taxon>Clytiidae</taxon>
        <taxon>Clytia</taxon>
    </lineage>
</organism>
<dbReference type="InterPro" id="IPR009073">
    <property type="entry name" value="HscB_oligo_C"/>
</dbReference>
<dbReference type="Pfam" id="PF00226">
    <property type="entry name" value="DnaJ"/>
    <property type="match status" value="1"/>
</dbReference>
<dbReference type="NCBIfam" id="TIGR00714">
    <property type="entry name" value="hscB"/>
    <property type="match status" value="1"/>
</dbReference>
<dbReference type="PROSITE" id="PS50076">
    <property type="entry name" value="DNAJ_2"/>
    <property type="match status" value="1"/>
</dbReference>
<reference evidence="4" key="1">
    <citation type="submission" date="2021-01" db="UniProtKB">
        <authorList>
            <consortium name="EnsemblMetazoa"/>
        </authorList>
    </citation>
    <scope>IDENTIFICATION</scope>
</reference>
<comment type="similarity">
    <text evidence="1">Belongs to the HscB family.</text>
</comment>
<proteinExistence type="inferred from homology"/>
<dbReference type="InterPro" id="IPR036386">
    <property type="entry name" value="HscB_C_sf"/>
</dbReference>
<accession>A0A7M5VD22</accession>
<protein>
    <recommendedName>
        <fullName evidence="3">J domain-containing protein</fullName>
    </recommendedName>
</protein>
<dbReference type="AlphaFoldDB" id="A0A7M5VD22"/>
<dbReference type="PANTHER" id="PTHR14021:SF15">
    <property type="entry name" value="IRON-SULFUR CLUSTER CO-CHAPERONE PROTEIN HSCB"/>
    <property type="match status" value="1"/>
</dbReference>
<sequence length="234" mass="27088">MNTIRGFLQQPSTKSIAYRFGLALSQHRASSAISADQVIDCWKCNHKHTCELFCPVCNSVQCTNCTTKKLDYFQVLKKEATFDLSAASIKQYYLKLQTHLHPDRYASRSQLEQDYSNTQSALVNLAYKTLSDPLKRGLYLLSLHGYGLDSEKVESSDSKLLNEIFMLNFEVDECDDKDEMKDLDLQVNKAIEIELKEISEAFQHEQYEMAREALIRLKYRTNVKIKIEDKLFEM</sequence>
<dbReference type="Gene3D" id="1.10.287.110">
    <property type="entry name" value="DnaJ domain"/>
    <property type="match status" value="1"/>
</dbReference>
<keyword evidence="2" id="KW-0143">Chaperone</keyword>
<dbReference type="OrthoDB" id="448954at2759"/>
<keyword evidence="5" id="KW-1185">Reference proteome</keyword>
<dbReference type="SUPFAM" id="SSF47144">
    <property type="entry name" value="HSC20 (HSCB), C-terminal oligomerisation domain"/>
    <property type="match status" value="1"/>
</dbReference>
<dbReference type="InterPro" id="IPR001623">
    <property type="entry name" value="DnaJ_domain"/>
</dbReference>
<dbReference type="SMART" id="SM00271">
    <property type="entry name" value="DnaJ"/>
    <property type="match status" value="1"/>
</dbReference>
<feature type="domain" description="J" evidence="3">
    <location>
        <begin position="71"/>
        <end position="143"/>
    </location>
</feature>
<evidence type="ECO:0000313" key="5">
    <source>
        <dbReference type="Proteomes" id="UP000594262"/>
    </source>
</evidence>
<name>A0A7M5VD22_9CNID</name>
<evidence type="ECO:0000256" key="1">
    <source>
        <dbReference type="ARBA" id="ARBA00010476"/>
    </source>
</evidence>
<dbReference type="PANTHER" id="PTHR14021">
    <property type="entry name" value="IRON-SULFUR CLUSTER CO-CHAPERONE PROTEIN HSCB"/>
    <property type="match status" value="1"/>
</dbReference>
<dbReference type="Gene3D" id="1.20.1280.20">
    <property type="entry name" value="HscB, C-terminal domain"/>
    <property type="match status" value="1"/>
</dbReference>